<evidence type="ECO:0000256" key="2">
    <source>
        <dbReference type="SAM" id="Phobius"/>
    </source>
</evidence>
<accession>A0A290XH23</accession>
<keyword evidence="2" id="KW-1133">Transmembrane helix</keyword>
<reference evidence="4" key="1">
    <citation type="submission" date="2017-09" db="EMBL/GenBank/DDBJ databases">
        <title>Luteimonas liuhanmingii sp.nov., isolated from the intestinal contents of Tibetan Plateau Pika in Yushu, Qinghai Province, China.</title>
        <authorList>
            <person name="Gui Z."/>
        </authorList>
    </citation>
    <scope>NUCLEOTIDE SEQUENCE [LARGE SCALE GENOMIC DNA]</scope>
    <source>
        <strain evidence="4">100111</strain>
    </source>
</reference>
<dbReference type="OrthoDB" id="5948502at2"/>
<dbReference type="KEGG" id="lum:CNR27_14155"/>
<dbReference type="AlphaFoldDB" id="A0A290XH23"/>
<evidence type="ECO:0000313" key="3">
    <source>
        <dbReference type="EMBL" id="ATD68430.1"/>
    </source>
</evidence>
<proteinExistence type="predicted"/>
<name>A0A290XH23_9GAMM</name>
<organism evidence="3 4">
    <name type="scientific">Luteimonas chenhongjianii</name>
    <dbReference type="NCBI Taxonomy" id="2006110"/>
    <lineage>
        <taxon>Bacteria</taxon>
        <taxon>Pseudomonadati</taxon>
        <taxon>Pseudomonadota</taxon>
        <taxon>Gammaproteobacteria</taxon>
        <taxon>Lysobacterales</taxon>
        <taxon>Lysobacteraceae</taxon>
        <taxon>Luteimonas</taxon>
    </lineage>
</organism>
<evidence type="ECO:0000313" key="4">
    <source>
        <dbReference type="Proteomes" id="UP000218968"/>
    </source>
</evidence>
<feature type="compositionally biased region" description="Low complexity" evidence="1">
    <location>
        <begin position="210"/>
        <end position="226"/>
    </location>
</feature>
<keyword evidence="2" id="KW-0812">Transmembrane</keyword>
<dbReference type="SUPFAM" id="SSF74653">
    <property type="entry name" value="TolA/TonB C-terminal domain"/>
    <property type="match status" value="1"/>
</dbReference>
<sequence length="329" mass="36245">MRESRSDNVVSIGLALLVHILLFGLIFLGALWSASSRPESAMGSPVSADIIDPNALSAADRRALASRPEPVPDPEPVTEPAPEPVPDPVPEPLPEPVEEPVAAAPQPLPEPRPEDAVEPRQVAPQEVVPKPDTISQAAVRRDALAAEQREKEQEEKRRQAQIELAEQQKQQEAEEKRRLARQELEKLRAEREKAQRDAQQAEQRLKQIAERNAQQASEQRAAASAASPPPGRPDGDSGLAAKYAAAIQEAVRRNWRRPDNIPLGQVCRMYITQLPGGEVMSVEFDASCPYDAQGRRSVEAAVRAAEPLPYAGFESVFNRRLNFNFRAQD</sequence>
<feature type="compositionally biased region" description="Basic and acidic residues" evidence="1">
    <location>
        <begin position="139"/>
        <end position="160"/>
    </location>
</feature>
<dbReference type="Gene3D" id="3.30.1150.10">
    <property type="match status" value="1"/>
</dbReference>
<feature type="transmembrane region" description="Helical" evidence="2">
    <location>
        <begin position="12"/>
        <end position="32"/>
    </location>
</feature>
<dbReference type="Proteomes" id="UP000218968">
    <property type="component" value="Chromosome"/>
</dbReference>
<dbReference type="EMBL" id="CP023406">
    <property type="protein sequence ID" value="ATD68430.1"/>
    <property type="molecule type" value="Genomic_DNA"/>
</dbReference>
<dbReference type="RefSeq" id="WP_096299773.1">
    <property type="nucleotide sequence ID" value="NZ_CP023406.1"/>
</dbReference>
<gene>
    <name evidence="3" type="ORF">CNR27_14155</name>
</gene>
<feature type="region of interest" description="Disordered" evidence="1">
    <location>
        <begin position="38"/>
        <end position="239"/>
    </location>
</feature>
<protein>
    <submittedName>
        <fullName evidence="3">Protein TolA</fullName>
    </submittedName>
</protein>
<keyword evidence="4" id="KW-1185">Reference proteome</keyword>
<evidence type="ECO:0000256" key="1">
    <source>
        <dbReference type="SAM" id="MobiDB-lite"/>
    </source>
</evidence>
<feature type="compositionally biased region" description="Basic and acidic residues" evidence="1">
    <location>
        <begin position="169"/>
        <end position="196"/>
    </location>
</feature>
<dbReference type="Pfam" id="PF13103">
    <property type="entry name" value="TonB_2"/>
    <property type="match status" value="1"/>
</dbReference>
<feature type="compositionally biased region" description="Pro residues" evidence="1">
    <location>
        <begin position="69"/>
        <end position="95"/>
    </location>
</feature>
<keyword evidence="2" id="KW-0472">Membrane</keyword>